<evidence type="ECO:0000256" key="4">
    <source>
        <dbReference type="SAM" id="SignalP"/>
    </source>
</evidence>
<feature type="chain" id="PRO_5040767123" description="Long chronological lifespan protein 2" evidence="4">
    <location>
        <begin position="23"/>
        <end position="143"/>
    </location>
</feature>
<reference evidence="5" key="1">
    <citation type="submission" date="2023-04" db="EMBL/GenBank/DDBJ databases">
        <title>Candida boidinii NBRC 10035.</title>
        <authorList>
            <person name="Ichikawa N."/>
            <person name="Sato H."/>
            <person name="Tonouchi N."/>
        </authorList>
    </citation>
    <scope>NUCLEOTIDE SEQUENCE</scope>
    <source>
        <strain evidence="5">NBRC 10035</strain>
    </source>
</reference>
<comment type="similarity">
    <text evidence="1">Belongs to the LCL2 family.</text>
</comment>
<dbReference type="AlphaFoldDB" id="A0A9W6WL00"/>
<evidence type="ECO:0000256" key="3">
    <source>
        <dbReference type="ARBA" id="ARBA00022729"/>
    </source>
</evidence>
<accession>A0A9W6WL00</accession>
<feature type="signal peptide" evidence="4">
    <location>
        <begin position="1"/>
        <end position="22"/>
    </location>
</feature>
<evidence type="ECO:0000313" key="6">
    <source>
        <dbReference type="Proteomes" id="UP001165120"/>
    </source>
</evidence>
<organism evidence="5 6">
    <name type="scientific">Candida boidinii</name>
    <name type="common">Yeast</name>
    <dbReference type="NCBI Taxonomy" id="5477"/>
    <lineage>
        <taxon>Eukaryota</taxon>
        <taxon>Fungi</taxon>
        <taxon>Dikarya</taxon>
        <taxon>Ascomycota</taxon>
        <taxon>Saccharomycotina</taxon>
        <taxon>Pichiomycetes</taxon>
        <taxon>Pichiales</taxon>
        <taxon>Pichiaceae</taxon>
        <taxon>Ogataea</taxon>
        <taxon>Ogataea/Candida clade</taxon>
    </lineage>
</organism>
<dbReference type="CDD" id="cd23996">
    <property type="entry name" value="LCL2-like"/>
    <property type="match status" value="1"/>
</dbReference>
<comment type="caution">
    <text evidence="5">The sequence shown here is derived from an EMBL/GenBank/DDBJ whole genome shotgun (WGS) entry which is preliminary data.</text>
</comment>
<proteinExistence type="inferred from homology"/>
<name>A0A9W6WL00_CANBO</name>
<dbReference type="PANTHER" id="PTHR38425">
    <property type="entry name" value="LONG CHRONOLOGICAL LIFESPAN PROTEIN 2"/>
    <property type="match status" value="1"/>
</dbReference>
<evidence type="ECO:0000313" key="5">
    <source>
        <dbReference type="EMBL" id="GME82573.1"/>
    </source>
</evidence>
<dbReference type="EMBL" id="BSXN01005288">
    <property type="protein sequence ID" value="GME82573.1"/>
    <property type="molecule type" value="Genomic_DNA"/>
</dbReference>
<evidence type="ECO:0000256" key="1">
    <source>
        <dbReference type="ARBA" id="ARBA00010545"/>
    </source>
</evidence>
<gene>
    <name evidence="5" type="ORF">Cboi02_000680300</name>
</gene>
<dbReference type="Proteomes" id="UP001165120">
    <property type="component" value="Unassembled WGS sequence"/>
</dbReference>
<dbReference type="PANTHER" id="PTHR38425:SF1">
    <property type="entry name" value="LONG CHRONOLOGICAL LIFESPAN PROTEIN 2"/>
    <property type="match status" value="1"/>
</dbReference>
<dbReference type="OrthoDB" id="2234316at2759"/>
<dbReference type="GO" id="GO:0036503">
    <property type="term" value="P:ERAD pathway"/>
    <property type="evidence" value="ECO:0007669"/>
    <property type="project" value="TreeGrafter"/>
</dbReference>
<keyword evidence="6" id="KW-1185">Reference proteome</keyword>
<evidence type="ECO:0000256" key="2">
    <source>
        <dbReference type="ARBA" id="ARBA00018534"/>
    </source>
</evidence>
<dbReference type="InterPro" id="IPR034543">
    <property type="entry name" value="LCL2"/>
</dbReference>
<protein>
    <recommendedName>
        <fullName evidence="2">Long chronological lifespan protein 2</fullName>
    </recommendedName>
</protein>
<sequence length="143" mass="16587">MIQINYNTIIITLLTFVSFVKADFFQDFFQGQQHHQHHQQQQHGQQQFYQQGQGREQGSFDVESAQLNSNCAKYLCPSTFECVDSPVDCSCQFPKSQIKCILPNKQDFICIPKVKSDELHDDQKAIVEIRDCDWLIKAWNGLV</sequence>
<keyword evidence="3 4" id="KW-0732">Signal</keyword>